<reference evidence="1 2" key="2">
    <citation type="journal article" date="2017" name="Front. Plant Sci.">
        <title>Gene Classification and Mining of Molecular Markers Useful in Red Clover (Trifolium pratense) Breeding.</title>
        <authorList>
            <person name="Istvanek J."/>
            <person name="Dluhosova J."/>
            <person name="Dluhos P."/>
            <person name="Patkova L."/>
            <person name="Nedelnik J."/>
            <person name="Repkova J."/>
        </authorList>
    </citation>
    <scope>NUCLEOTIDE SEQUENCE [LARGE SCALE GENOMIC DNA]</scope>
    <source>
        <strain evidence="2">cv. Tatra</strain>
        <tissue evidence="1">Young leaves</tissue>
    </source>
</reference>
<reference evidence="1 2" key="1">
    <citation type="journal article" date="2014" name="Am. J. Bot.">
        <title>Genome assembly and annotation for red clover (Trifolium pratense; Fabaceae).</title>
        <authorList>
            <person name="Istvanek J."/>
            <person name="Jaros M."/>
            <person name="Krenek A."/>
            <person name="Repkova J."/>
        </authorList>
    </citation>
    <scope>NUCLEOTIDE SEQUENCE [LARGE SCALE GENOMIC DNA]</scope>
    <source>
        <strain evidence="2">cv. Tatra</strain>
        <tissue evidence="1">Young leaves</tissue>
    </source>
</reference>
<dbReference type="AlphaFoldDB" id="A0A2K3JTT2"/>
<organism evidence="1 2">
    <name type="scientific">Trifolium pratense</name>
    <name type="common">Red clover</name>
    <dbReference type="NCBI Taxonomy" id="57577"/>
    <lineage>
        <taxon>Eukaryota</taxon>
        <taxon>Viridiplantae</taxon>
        <taxon>Streptophyta</taxon>
        <taxon>Embryophyta</taxon>
        <taxon>Tracheophyta</taxon>
        <taxon>Spermatophyta</taxon>
        <taxon>Magnoliopsida</taxon>
        <taxon>eudicotyledons</taxon>
        <taxon>Gunneridae</taxon>
        <taxon>Pentapetalae</taxon>
        <taxon>rosids</taxon>
        <taxon>fabids</taxon>
        <taxon>Fabales</taxon>
        <taxon>Fabaceae</taxon>
        <taxon>Papilionoideae</taxon>
        <taxon>50 kb inversion clade</taxon>
        <taxon>NPAAA clade</taxon>
        <taxon>Hologalegina</taxon>
        <taxon>IRL clade</taxon>
        <taxon>Trifolieae</taxon>
        <taxon>Trifolium</taxon>
    </lineage>
</organism>
<feature type="non-terminal residue" evidence="1">
    <location>
        <position position="1"/>
    </location>
</feature>
<sequence>ISKPRGLPRPPSSWSSSLSCLFNQFVTTKAIQDIDLWSTCSSNEINPNSTNQSNIGTLLSYLSSNSTSNKEFYNTALMGTNGFETRVGGDKADKVGQTVIAC</sequence>
<name>A0A2K3JTT2_TRIPR</name>
<accession>A0A2K3JTT2</accession>
<proteinExistence type="predicted"/>
<comment type="caution">
    <text evidence="1">The sequence shown here is derived from an EMBL/GenBank/DDBJ whole genome shotgun (WGS) entry which is preliminary data.</text>
</comment>
<protein>
    <submittedName>
        <fullName evidence="1">Uncharacterized protein</fullName>
    </submittedName>
</protein>
<gene>
    <name evidence="1" type="ORF">L195_g050389</name>
</gene>
<dbReference type="EMBL" id="ASHM01076519">
    <property type="protein sequence ID" value="PNX57416.1"/>
    <property type="molecule type" value="Genomic_DNA"/>
</dbReference>
<evidence type="ECO:0000313" key="1">
    <source>
        <dbReference type="EMBL" id="PNX57416.1"/>
    </source>
</evidence>
<evidence type="ECO:0000313" key="2">
    <source>
        <dbReference type="Proteomes" id="UP000236291"/>
    </source>
</evidence>
<dbReference type="Proteomes" id="UP000236291">
    <property type="component" value="Unassembled WGS sequence"/>
</dbReference>